<protein>
    <submittedName>
        <fullName evidence="2">ParA family protein</fullName>
    </submittedName>
</protein>
<gene>
    <name evidence="2" type="ORF">JQ619_22705</name>
</gene>
<dbReference type="RefSeq" id="WP_011942601.1">
    <property type="nucleotide sequence ID" value="NZ_JABFDP010000026.1"/>
</dbReference>
<feature type="domain" description="CobQ/CobB/MinD/ParA nucleotide binding" evidence="1">
    <location>
        <begin position="4"/>
        <end position="46"/>
    </location>
</feature>
<evidence type="ECO:0000313" key="3">
    <source>
        <dbReference type="Proteomes" id="UP001314635"/>
    </source>
</evidence>
<evidence type="ECO:0000313" key="2">
    <source>
        <dbReference type="EMBL" id="MBR1138578.1"/>
    </source>
</evidence>
<dbReference type="InterPro" id="IPR002586">
    <property type="entry name" value="CobQ/CobB/MinD/ParA_Nub-bd_dom"/>
</dbReference>
<dbReference type="InterPro" id="IPR027417">
    <property type="entry name" value="P-loop_NTPase"/>
</dbReference>
<dbReference type="Proteomes" id="UP001314635">
    <property type="component" value="Unassembled WGS sequence"/>
</dbReference>
<dbReference type="PANTHER" id="PTHR13696:SF96">
    <property type="entry name" value="COBQ_COBB_MIND_PARA NUCLEOTIDE BINDING DOMAIN-CONTAINING PROTEIN"/>
    <property type="match status" value="1"/>
</dbReference>
<evidence type="ECO:0000259" key="1">
    <source>
        <dbReference type="Pfam" id="PF01656"/>
    </source>
</evidence>
<name>A0ABS5GBE3_9BRAD</name>
<dbReference type="InterPro" id="IPR050678">
    <property type="entry name" value="DNA_Partitioning_ATPase"/>
</dbReference>
<sequence length="267" mass="28701">MYTIVLATQKGGSGKSTLAIGLAVAAQQAGHRVRVIETDRQGTLSKWQARRTTGEPIVEAVYDAKMIETRLDALARDGVTVCVIDTGAGITASTTAAIRYCDLCLIPARPSVADIEATAPTLSVVRAWRKPFAFVLNQAPIRGGHRITDATTALDADAPRDIAEVLAQPFIMMRNDHQDALAAGLGVSEFDPSGKSAQEIKSLWRWTAGKLAGDHVMHEAGELKEASEHAEVEFPILLTPPAEEPKLPVTRVYPTWADNGINWKAGL</sequence>
<dbReference type="Gene3D" id="3.40.50.300">
    <property type="entry name" value="P-loop containing nucleotide triphosphate hydrolases"/>
    <property type="match status" value="1"/>
</dbReference>
<dbReference type="PANTHER" id="PTHR13696">
    <property type="entry name" value="P-LOOP CONTAINING NUCLEOSIDE TRIPHOSPHATE HYDROLASE"/>
    <property type="match status" value="1"/>
</dbReference>
<proteinExistence type="predicted"/>
<keyword evidence="3" id="KW-1185">Reference proteome</keyword>
<accession>A0ABS5GBE3</accession>
<comment type="caution">
    <text evidence="2">The sequence shown here is derived from an EMBL/GenBank/DDBJ whole genome shotgun (WGS) entry which is preliminary data.</text>
</comment>
<dbReference type="EMBL" id="JAFCLK010000022">
    <property type="protein sequence ID" value="MBR1138578.1"/>
    <property type="molecule type" value="Genomic_DNA"/>
</dbReference>
<reference evidence="3" key="1">
    <citation type="journal article" date="2021" name="ISME J.">
        <title>Evolutionary origin and ecological implication of a unique nif island in free-living Bradyrhizobium lineages.</title>
        <authorList>
            <person name="Tao J."/>
        </authorList>
    </citation>
    <scope>NUCLEOTIDE SEQUENCE [LARGE SCALE GENOMIC DNA]</scope>
    <source>
        <strain evidence="3">SZCCT0094</strain>
    </source>
</reference>
<dbReference type="Pfam" id="PF01656">
    <property type="entry name" value="CbiA"/>
    <property type="match status" value="1"/>
</dbReference>
<dbReference type="CDD" id="cd02042">
    <property type="entry name" value="ParAB_family"/>
    <property type="match status" value="1"/>
</dbReference>
<organism evidence="2 3">
    <name type="scientific">Bradyrhizobium denitrificans</name>
    <dbReference type="NCBI Taxonomy" id="2734912"/>
    <lineage>
        <taxon>Bacteria</taxon>
        <taxon>Pseudomonadati</taxon>
        <taxon>Pseudomonadota</taxon>
        <taxon>Alphaproteobacteria</taxon>
        <taxon>Hyphomicrobiales</taxon>
        <taxon>Nitrobacteraceae</taxon>
        <taxon>Bradyrhizobium</taxon>
    </lineage>
</organism>
<dbReference type="SUPFAM" id="SSF52540">
    <property type="entry name" value="P-loop containing nucleoside triphosphate hydrolases"/>
    <property type="match status" value="1"/>
</dbReference>